<evidence type="ECO:0000313" key="6">
    <source>
        <dbReference type="EMBL" id="CAE8593445.1"/>
    </source>
</evidence>
<dbReference type="OMA" id="PLCANTL"/>
<keyword evidence="4" id="KW-1133">Transmembrane helix</keyword>
<dbReference type="PANTHER" id="PTHR14359:SF6">
    <property type="entry name" value="PHOSPHOPANTOTHENOYLCYSTEINE DECARBOXYLASE"/>
    <property type="match status" value="1"/>
</dbReference>
<keyword evidence="7" id="KW-1185">Reference proteome</keyword>
<dbReference type="InterPro" id="IPR036551">
    <property type="entry name" value="Flavin_trans-like"/>
</dbReference>
<keyword evidence="4" id="KW-0812">Transmembrane</keyword>
<proteinExistence type="inferred from homology"/>
<feature type="region of interest" description="Disordered" evidence="3">
    <location>
        <begin position="49"/>
        <end position="71"/>
    </location>
</feature>
<feature type="compositionally biased region" description="Basic and acidic residues" evidence="3">
    <location>
        <begin position="61"/>
        <end position="71"/>
    </location>
</feature>
<keyword evidence="1" id="KW-0173">Coenzyme A biosynthesis</keyword>
<dbReference type="Proteomes" id="UP000654075">
    <property type="component" value="Unassembled WGS sequence"/>
</dbReference>
<dbReference type="EMBL" id="CAJNNV010006349">
    <property type="protein sequence ID" value="CAE8593445.1"/>
    <property type="molecule type" value="Genomic_DNA"/>
</dbReference>
<evidence type="ECO:0000313" key="7">
    <source>
        <dbReference type="Proteomes" id="UP000654075"/>
    </source>
</evidence>
<accession>A0A813E6B7</accession>
<name>A0A813E6B7_POLGL</name>
<reference evidence="6" key="1">
    <citation type="submission" date="2021-02" db="EMBL/GenBank/DDBJ databases">
        <authorList>
            <person name="Dougan E. K."/>
            <person name="Rhodes N."/>
            <person name="Thang M."/>
            <person name="Chan C."/>
        </authorList>
    </citation>
    <scope>NUCLEOTIDE SEQUENCE</scope>
</reference>
<dbReference type="GO" id="GO:0071513">
    <property type="term" value="C:phosphopantothenoylcysteine decarboxylase complex"/>
    <property type="evidence" value="ECO:0007669"/>
    <property type="project" value="TreeGrafter"/>
</dbReference>
<evidence type="ECO:0000256" key="3">
    <source>
        <dbReference type="SAM" id="MobiDB-lite"/>
    </source>
</evidence>
<feature type="transmembrane region" description="Helical" evidence="4">
    <location>
        <begin position="20"/>
        <end position="42"/>
    </location>
</feature>
<dbReference type="AlphaFoldDB" id="A0A813E6B7"/>
<comment type="caution">
    <text evidence="6">The sequence shown here is derived from an EMBL/GenBank/DDBJ whole genome shotgun (WGS) entry which is preliminary data.</text>
</comment>
<evidence type="ECO:0000259" key="5">
    <source>
        <dbReference type="Pfam" id="PF02441"/>
    </source>
</evidence>
<sequence>MGLALRTPQQGAGKSTYELVALAVAAGIAGGFLGTLAAWHWLLPKTGLPKAEEPSSSGRGDGGRRSRAWLREPPGERPRVVLVATGSVASVKVPEMAAALCEFAELVVILTSAGEVMAGKDVAGRYAPGTFDAWERLLAESESNASKNENRRICRVLRDSDEWDGYQDVSSDAVVHVELRKWADIAVVAPCSANTLAKVALGLCDNLATCFLRAWDPERPLLLAPAMNTVMWEHPSTADHLRTLEDRGCKIVPPASKRLACGDVGRGALAPVSEVVNEVRQACEGYQARRAAAGSGLGAWQRRGFAEWRSPP</sequence>
<evidence type="ECO:0000256" key="2">
    <source>
        <dbReference type="ARBA" id="ARBA00038350"/>
    </source>
</evidence>
<protein>
    <recommendedName>
        <fullName evidence="5">Flavoprotein domain-containing protein</fullName>
    </recommendedName>
</protein>
<dbReference type="SUPFAM" id="SSF52507">
    <property type="entry name" value="Homo-oligomeric flavin-containing Cys decarboxylases, HFCD"/>
    <property type="match status" value="1"/>
</dbReference>
<comment type="similarity">
    <text evidence="2">Belongs to the HFCD (homooligomeric flavin containing Cys decarboxylase) superfamily.</text>
</comment>
<dbReference type="GO" id="GO:0004633">
    <property type="term" value="F:phosphopantothenoylcysteine decarboxylase activity"/>
    <property type="evidence" value="ECO:0007669"/>
    <property type="project" value="TreeGrafter"/>
</dbReference>
<dbReference type="Pfam" id="PF02441">
    <property type="entry name" value="Flavoprotein"/>
    <property type="match status" value="1"/>
</dbReference>
<dbReference type="Gene3D" id="3.40.50.1950">
    <property type="entry name" value="Flavin prenyltransferase-like"/>
    <property type="match status" value="1"/>
</dbReference>
<feature type="domain" description="Flavoprotein" evidence="5">
    <location>
        <begin position="79"/>
        <end position="282"/>
    </location>
</feature>
<organism evidence="6 7">
    <name type="scientific">Polarella glacialis</name>
    <name type="common">Dinoflagellate</name>
    <dbReference type="NCBI Taxonomy" id="89957"/>
    <lineage>
        <taxon>Eukaryota</taxon>
        <taxon>Sar</taxon>
        <taxon>Alveolata</taxon>
        <taxon>Dinophyceae</taxon>
        <taxon>Suessiales</taxon>
        <taxon>Suessiaceae</taxon>
        <taxon>Polarella</taxon>
    </lineage>
</organism>
<dbReference type="GO" id="GO:0010181">
    <property type="term" value="F:FMN binding"/>
    <property type="evidence" value="ECO:0007669"/>
    <property type="project" value="TreeGrafter"/>
</dbReference>
<gene>
    <name evidence="6" type="ORF">PGLA1383_LOCUS12039</name>
</gene>
<dbReference type="GO" id="GO:0015937">
    <property type="term" value="P:coenzyme A biosynthetic process"/>
    <property type="evidence" value="ECO:0007669"/>
    <property type="project" value="UniProtKB-KW"/>
</dbReference>
<evidence type="ECO:0000256" key="4">
    <source>
        <dbReference type="SAM" id="Phobius"/>
    </source>
</evidence>
<dbReference type="OrthoDB" id="1532798at2759"/>
<dbReference type="InterPro" id="IPR003382">
    <property type="entry name" value="Flavoprotein"/>
</dbReference>
<keyword evidence="4" id="KW-0472">Membrane</keyword>
<evidence type="ECO:0000256" key="1">
    <source>
        <dbReference type="ARBA" id="ARBA00022993"/>
    </source>
</evidence>
<dbReference type="PANTHER" id="PTHR14359">
    <property type="entry name" value="HOMO-OLIGOMERIC FLAVIN CONTAINING CYS DECARBOXYLASE FAMILY"/>
    <property type="match status" value="1"/>
</dbReference>